<feature type="chain" id="PRO_5046802895" evidence="1">
    <location>
        <begin position="24"/>
        <end position="364"/>
    </location>
</feature>
<organism evidence="2 3">
    <name type="scientific">Candidatus Bealeia paramacronuclearis</name>
    <dbReference type="NCBI Taxonomy" id="1921001"/>
    <lineage>
        <taxon>Bacteria</taxon>
        <taxon>Pseudomonadati</taxon>
        <taxon>Pseudomonadota</taxon>
        <taxon>Alphaproteobacteria</taxon>
        <taxon>Holosporales</taxon>
        <taxon>Holosporaceae</taxon>
        <taxon>Candidatus Bealeia</taxon>
    </lineage>
</organism>
<name>A0ABZ2C5H6_9PROT</name>
<evidence type="ECO:0000313" key="3">
    <source>
        <dbReference type="Proteomes" id="UP001330434"/>
    </source>
</evidence>
<dbReference type="RefSeq" id="WP_338453495.1">
    <property type="nucleotide sequence ID" value="NZ_CP133270.1"/>
</dbReference>
<dbReference type="InterPro" id="IPR043504">
    <property type="entry name" value="Peptidase_S1_PA_chymotrypsin"/>
</dbReference>
<dbReference type="Proteomes" id="UP001330434">
    <property type="component" value="Chromosome"/>
</dbReference>
<proteinExistence type="predicted"/>
<reference evidence="2 3" key="1">
    <citation type="journal article" date="2024" name="Environ. Microbiol.">
        <title>Novel evolutionary insights on the interactions of the Holosporales (Alphaproteobacteria) with eukaryotic hosts from comparative genomics.</title>
        <authorList>
            <person name="Giovannini M."/>
            <person name="Petroni G."/>
            <person name="Castelli M."/>
        </authorList>
    </citation>
    <scope>NUCLEOTIDE SEQUENCE [LARGE SCALE GENOMIC DNA]</scope>
    <source>
        <strain evidence="2 3">US_Bl 15I1</strain>
    </source>
</reference>
<dbReference type="SUPFAM" id="SSF50494">
    <property type="entry name" value="Trypsin-like serine proteases"/>
    <property type="match status" value="1"/>
</dbReference>
<sequence length="364" mass="40766">MYAAQLLIKLIIVFQMLSGVAQAVRHNPPSTEEDSKKLALQFPAVGRLDHYIEHNGEKITTYYGTASLVKIPNCPEELLGRLILSNKHVLEKMSQKETKMDFVLEKERGGGAVSVELQGYYPFPDFQVKYCCDLFSMSLPRDIAIGVLKSPIQNIVPLPLCMEPRYPLVEKDLVLTVIGCGLFGRTDAEFLLASDGQKRAFQFKSVEFLDSSLAVPHSTGVPIQRFRNVGTILSSEERLTGEIEMGDSGGPVIMTYNNSSQIVGLVSGGNDHNIPPSQKDSLRYKHGKHFFSHFLPSAYPVQTCSWEMEKLLRGNDLDLSRHHIPSRQRSLPITEVYEWIPGAFDVFSSSSFLQKLQGICKKRD</sequence>
<protein>
    <submittedName>
        <fullName evidence="2">Trypsin-like serine protease</fullName>
    </submittedName>
</protein>
<evidence type="ECO:0000256" key="1">
    <source>
        <dbReference type="SAM" id="SignalP"/>
    </source>
</evidence>
<keyword evidence="3" id="KW-1185">Reference proteome</keyword>
<gene>
    <name evidence="2" type="ORF">Bealeia1_01507</name>
</gene>
<dbReference type="InterPro" id="IPR009003">
    <property type="entry name" value="Peptidase_S1_PA"/>
</dbReference>
<dbReference type="EMBL" id="CP133270">
    <property type="protein sequence ID" value="WVX67308.1"/>
    <property type="molecule type" value="Genomic_DNA"/>
</dbReference>
<feature type="signal peptide" evidence="1">
    <location>
        <begin position="1"/>
        <end position="23"/>
    </location>
</feature>
<evidence type="ECO:0000313" key="2">
    <source>
        <dbReference type="EMBL" id="WVX67308.1"/>
    </source>
</evidence>
<accession>A0ABZ2C5H6</accession>
<keyword evidence="1" id="KW-0732">Signal</keyword>
<dbReference type="Gene3D" id="2.40.10.10">
    <property type="entry name" value="Trypsin-like serine proteases"/>
    <property type="match status" value="1"/>
</dbReference>